<accession>A0A9P6G5V7</accession>
<dbReference type="AlphaFoldDB" id="A0A9P6G5V7"/>
<organism evidence="3 4">
    <name type="scientific">Lunasporangiospora selenospora</name>
    <dbReference type="NCBI Taxonomy" id="979761"/>
    <lineage>
        <taxon>Eukaryota</taxon>
        <taxon>Fungi</taxon>
        <taxon>Fungi incertae sedis</taxon>
        <taxon>Mucoromycota</taxon>
        <taxon>Mortierellomycotina</taxon>
        <taxon>Mortierellomycetes</taxon>
        <taxon>Mortierellales</taxon>
        <taxon>Mortierellaceae</taxon>
        <taxon>Lunasporangiospora</taxon>
    </lineage>
</organism>
<feature type="compositionally biased region" description="Basic and acidic residues" evidence="1">
    <location>
        <begin position="250"/>
        <end position="274"/>
    </location>
</feature>
<proteinExistence type="predicted"/>
<evidence type="ECO:0000256" key="1">
    <source>
        <dbReference type="SAM" id="MobiDB-lite"/>
    </source>
</evidence>
<gene>
    <name evidence="3" type="ORF">BGW38_000011</name>
</gene>
<feature type="compositionally biased region" description="Low complexity" evidence="1">
    <location>
        <begin position="233"/>
        <end position="249"/>
    </location>
</feature>
<feature type="compositionally biased region" description="Low complexity" evidence="1">
    <location>
        <begin position="346"/>
        <end position="358"/>
    </location>
</feature>
<keyword evidence="4" id="KW-1185">Reference proteome</keyword>
<dbReference type="OrthoDB" id="2440670at2759"/>
<evidence type="ECO:0000313" key="4">
    <source>
        <dbReference type="Proteomes" id="UP000780801"/>
    </source>
</evidence>
<dbReference type="EMBL" id="JAABOA010000001">
    <property type="protein sequence ID" value="KAF9586760.1"/>
    <property type="molecule type" value="Genomic_DNA"/>
</dbReference>
<feature type="region of interest" description="Disordered" evidence="1">
    <location>
        <begin position="339"/>
        <end position="360"/>
    </location>
</feature>
<evidence type="ECO:0000256" key="2">
    <source>
        <dbReference type="SAM" id="Phobius"/>
    </source>
</evidence>
<reference evidence="3" key="1">
    <citation type="journal article" date="2020" name="Fungal Divers.">
        <title>Resolving the Mortierellaceae phylogeny through synthesis of multi-gene phylogenetics and phylogenomics.</title>
        <authorList>
            <person name="Vandepol N."/>
            <person name="Liber J."/>
            <person name="Desiro A."/>
            <person name="Na H."/>
            <person name="Kennedy M."/>
            <person name="Barry K."/>
            <person name="Grigoriev I.V."/>
            <person name="Miller A.N."/>
            <person name="O'Donnell K."/>
            <person name="Stajich J.E."/>
            <person name="Bonito G."/>
        </authorList>
    </citation>
    <scope>NUCLEOTIDE SEQUENCE</scope>
    <source>
        <strain evidence="3">KOD1015</strain>
    </source>
</reference>
<dbReference type="Proteomes" id="UP000780801">
    <property type="component" value="Unassembled WGS sequence"/>
</dbReference>
<keyword evidence="2" id="KW-0472">Membrane</keyword>
<feature type="compositionally biased region" description="Polar residues" evidence="1">
    <location>
        <begin position="212"/>
        <end position="221"/>
    </location>
</feature>
<feature type="transmembrane region" description="Helical" evidence="2">
    <location>
        <begin position="12"/>
        <end position="30"/>
    </location>
</feature>
<protein>
    <submittedName>
        <fullName evidence="3">Uncharacterized protein</fullName>
    </submittedName>
</protein>
<name>A0A9P6G5V7_9FUNG</name>
<evidence type="ECO:0000313" key="3">
    <source>
        <dbReference type="EMBL" id="KAF9586760.1"/>
    </source>
</evidence>
<sequence>MPFLCLSNPRNRATAIALLLVIEFMAILWFRDPGLGQGGSRRRAAAIFSPGSSHDRSHVQDDLQHRQNLQYQQQKEHPQMTHEDFLKLRRVERGDSTKESVLAKGKELKDNESSNPVVQNPIEPALRQQHQDQHYRQRHHHHHRPAEVRGRVGTAKEQQGQKQRANDQVAVTATVTNTKTEGSAVELGTTLDQAPNALPDPKEDKIVKSVPRVSNNKSGTPAKSSHANKKNKAATAKAASKSKLTSKQSQQERRQQQSKGKDRNAFKSTEERKRAQLIPALDESGTVIEDHFISPRDTDGDGIPDTFVLLRPSGNPKYMMDVGLFDDEIAMAPLPKGPPTPVLSASSPIPSPTTLSPTVGKVSSPVVGAVVDSSSTPPGNPPSSGAL</sequence>
<feature type="region of interest" description="Disordered" evidence="1">
    <location>
        <begin position="184"/>
        <end position="282"/>
    </location>
</feature>
<comment type="caution">
    <text evidence="3">The sequence shown here is derived from an EMBL/GenBank/DDBJ whole genome shotgun (WGS) entry which is preliminary data.</text>
</comment>
<keyword evidence="2" id="KW-1133">Transmembrane helix</keyword>
<keyword evidence="2" id="KW-0812">Transmembrane</keyword>
<feature type="region of interest" description="Disordered" evidence="1">
    <location>
        <begin position="91"/>
        <end position="169"/>
    </location>
</feature>